<feature type="domain" description="DNA2/NAM7 helicase-like C-terminal" evidence="5">
    <location>
        <begin position="976"/>
        <end position="1157"/>
    </location>
</feature>
<accession>A0A246BAW0</accession>
<evidence type="ECO:0000313" key="7">
    <source>
        <dbReference type="Proteomes" id="UP000197587"/>
    </source>
</evidence>
<keyword evidence="7" id="KW-1185">Reference proteome</keyword>
<dbReference type="Proteomes" id="UP000197587">
    <property type="component" value="Unassembled WGS sequence"/>
</dbReference>
<dbReference type="InterPro" id="IPR041679">
    <property type="entry name" value="DNA2/NAM7-like_C"/>
</dbReference>
<proteinExistence type="predicted"/>
<dbReference type="EMBL" id="JASZ02000006">
    <property type="protein sequence ID" value="OWK98785.1"/>
    <property type="molecule type" value="Genomic_DNA"/>
</dbReference>
<protein>
    <recommendedName>
        <fullName evidence="5">DNA2/NAM7 helicase-like C-terminal domain-containing protein</fullName>
    </recommendedName>
</protein>
<keyword evidence="3" id="KW-0347">Helicase</keyword>
<keyword evidence="2" id="KW-0378">Hydrolase</keyword>
<gene>
    <name evidence="6" type="ORF">AP75_04815</name>
</gene>
<dbReference type="InterPro" id="IPR027417">
    <property type="entry name" value="P-loop_NTPase"/>
</dbReference>
<dbReference type="GO" id="GO:0016787">
    <property type="term" value="F:hydrolase activity"/>
    <property type="evidence" value="ECO:0007669"/>
    <property type="project" value="UniProtKB-KW"/>
</dbReference>
<evidence type="ECO:0000256" key="4">
    <source>
        <dbReference type="ARBA" id="ARBA00022840"/>
    </source>
</evidence>
<keyword evidence="1" id="KW-0547">Nucleotide-binding</keyword>
<evidence type="ECO:0000256" key="3">
    <source>
        <dbReference type="ARBA" id="ARBA00022806"/>
    </source>
</evidence>
<dbReference type="PANTHER" id="PTHR43788">
    <property type="entry name" value="DNA2/NAM7 HELICASE FAMILY MEMBER"/>
    <property type="match status" value="1"/>
</dbReference>
<dbReference type="InterPro" id="IPR050534">
    <property type="entry name" value="Coronavir_polyprotein_1ab"/>
</dbReference>
<dbReference type="Pfam" id="PF13245">
    <property type="entry name" value="AAA_19"/>
    <property type="match status" value="1"/>
</dbReference>
<evidence type="ECO:0000256" key="2">
    <source>
        <dbReference type="ARBA" id="ARBA00022801"/>
    </source>
</evidence>
<dbReference type="AlphaFoldDB" id="A0A246BAW0"/>
<evidence type="ECO:0000259" key="5">
    <source>
        <dbReference type="Pfam" id="PF13087"/>
    </source>
</evidence>
<dbReference type="Gene3D" id="3.40.50.300">
    <property type="entry name" value="P-loop containing nucleotide triphosphate hydrolases"/>
    <property type="match status" value="2"/>
</dbReference>
<dbReference type="PANTHER" id="PTHR43788:SF8">
    <property type="entry name" value="DNA-BINDING PROTEIN SMUBP-2"/>
    <property type="match status" value="1"/>
</dbReference>
<reference evidence="6 7" key="1">
    <citation type="submission" date="2014-01" db="EMBL/GenBank/DDBJ databases">
        <authorList>
            <consortium name="Genome Consortium for Active Teaching"/>
            <person name="Sontag T.C."/>
            <person name="Newman J.D."/>
        </authorList>
    </citation>
    <scope>NUCLEOTIDE SEQUENCE [LARGE SCALE GENOMIC DNA]</scope>
    <source>
        <strain evidence="6 7">DSM 19056</strain>
    </source>
</reference>
<comment type="caution">
    <text evidence="6">The sequence shown here is derived from an EMBL/GenBank/DDBJ whole genome shotgun (WGS) entry which is preliminary data.</text>
</comment>
<dbReference type="SUPFAM" id="SSF52540">
    <property type="entry name" value="P-loop containing nucleoside triphosphate hydrolases"/>
    <property type="match status" value="1"/>
</dbReference>
<sequence length="1244" mass="144755">MFEDLESADRISFLPFYKELSDLLTEEEILPGRNNKFFQKQKAYWAADRELVDLFSDDQLSHLMANPNAGFVFPDLGQKYAQQTNPQLYQYLRNFVSEIITPEKIIRSITKEFIEKQSIEWLLKFYDYLNDRPSFLAISKDYPVVLSEDNTAITPYDKKRLHYKIFLPTPTQTDFNTVHHDLYRSEIGKLFFKNLGLSMPDIKAVFLSTVLKNYDKDEITIDDEDLINHTRTLIDFFKSQDTSEFEQYIERISQLHLFRGRSNKAEDEVYLYRSIDLYKPTSDLLLYFDGFESAVFFDEGFYEAHFTKEELAKLHSILDILKVKNHPDIETVEDYPNRGLLDYFQLSAHKDNRTNILYDKEIQGLELFQENISFETSLAGWQVLKELIRQNSDEAHHAFGLLGILEYKPQNKRKPFFTSFESSALRSLRTTPWLYDKENKLVIPQEITIDQLHNDYDISSSLAQNLISVLQFKTSFDDPELSDDQQEIYDLGKKIASLGLSEEEVMAALEELQKNKNKKTVISPVQEDLFPDHESEDDIPEVTEKKKKVKNTIKKIAESLFDKISENFDEEKEISTQISKKEDEEDFEENVNYIPPINLEEEYQKRIEEVQRELEEIQLMEQLKNDIVAHEKYTFGWFKALMELEYRDSVELNTSGKDISISFGSAQMENDDSRMLILSKPVRPIPHSIEEHGDLLINLFIGNEIKQVSVEVVNVKEYTVRAKIRRVSEVRNIDFSKVTKAVIDIKNPIFLLEKLRSNLIGLDFELEDNLKEQLPENIEFIFGPPGTGKTTYLADQVIIPEMKKNQDLKILVLTPTNKAADVLSAKIMEKMKPGNSYLEWLIRFGLSGDTKVAEELSEDFKKIDIDNYNKATVISTIARFSYDFFLPEGSFQKNYLSEIPWDFVIIDEASMITLPNIVNVIYRQTQAKIIIAGDPFQISPISRVPEWQDENIYTMVNLNSFKEPQTEPHNFSIVKRETQYRSIPSVGRIFSVFTYDDLLQHHRTHEEQKVLKIDNVDFKALNVIKFPVAKFESIFKPNSLEGSKYHIYSALFTVELVLHIAKERMAKQEELFRIGIICPYRAQSDIIERIISQEFTNNEFVEISVGTIHGFQGDECDAIFTIFNPPNYIKGNPDMFLNKHNILNVAISRARDYLFVLMPDDKTENVKKLQKINQIADLCFVYGGQNFAQFSSITIESKLFGSPSYIYDNSFATTHQKVNVYSKPIKKYELRCEEKAVDVQIQRD</sequence>
<reference evidence="6 7" key="2">
    <citation type="submission" date="2017-05" db="EMBL/GenBank/DDBJ databases">
        <title>Genome of Chryseobacterium haifense.</title>
        <authorList>
            <person name="Newman J.D."/>
        </authorList>
    </citation>
    <scope>NUCLEOTIDE SEQUENCE [LARGE SCALE GENOMIC DNA]</scope>
    <source>
        <strain evidence="6 7">DSM 19056</strain>
    </source>
</reference>
<dbReference type="CDD" id="cd18808">
    <property type="entry name" value="SF1_C_Upf1"/>
    <property type="match status" value="1"/>
</dbReference>
<organism evidence="6 7">
    <name type="scientific">Kaistella haifensis DSM 19056</name>
    <dbReference type="NCBI Taxonomy" id="1450526"/>
    <lineage>
        <taxon>Bacteria</taxon>
        <taxon>Pseudomonadati</taxon>
        <taxon>Bacteroidota</taxon>
        <taxon>Flavobacteriia</taxon>
        <taxon>Flavobacteriales</taxon>
        <taxon>Weeksellaceae</taxon>
        <taxon>Chryseobacterium group</taxon>
        <taxon>Kaistella</taxon>
    </lineage>
</organism>
<dbReference type="RefSeq" id="WP_088263720.1">
    <property type="nucleotide sequence ID" value="NZ_JASZ02000006.1"/>
</dbReference>
<name>A0A246BAW0_9FLAO</name>
<evidence type="ECO:0000256" key="1">
    <source>
        <dbReference type="ARBA" id="ARBA00022741"/>
    </source>
</evidence>
<dbReference type="GO" id="GO:0005524">
    <property type="term" value="F:ATP binding"/>
    <property type="evidence" value="ECO:0007669"/>
    <property type="project" value="UniProtKB-KW"/>
</dbReference>
<dbReference type="GO" id="GO:0043139">
    <property type="term" value="F:5'-3' DNA helicase activity"/>
    <property type="evidence" value="ECO:0007669"/>
    <property type="project" value="TreeGrafter"/>
</dbReference>
<keyword evidence="4" id="KW-0067">ATP-binding</keyword>
<evidence type="ECO:0000313" key="6">
    <source>
        <dbReference type="EMBL" id="OWK98785.1"/>
    </source>
</evidence>
<dbReference type="Pfam" id="PF13087">
    <property type="entry name" value="AAA_12"/>
    <property type="match status" value="1"/>
</dbReference>
<dbReference type="InterPro" id="IPR047187">
    <property type="entry name" value="SF1_C_Upf1"/>
</dbReference>